<keyword evidence="1" id="KW-1133">Transmembrane helix</keyword>
<feature type="transmembrane region" description="Helical" evidence="1">
    <location>
        <begin position="142"/>
        <end position="160"/>
    </location>
</feature>
<name>A0A9W3C1X6_RAPSA</name>
<protein>
    <submittedName>
        <fullName evidence="3">Uncharacterized protein LOC108838325</fullName>
    </submittedName>
</protein>
<dbReference type="RefSeq" id="XP_056845494.1">
    <property type="nucleotide sequence ID" value="XM_056989514.1"/>
</dbReference>
<dbReference type="GeneID" id="108838325"/>
<keyword evidence="1" id="KW-0812">Transmembrane</keyword>
<evidence type="ECO:0000313" key="2">
    <source>
        <dbReference type="Proteomes" id="UP000504610"/>
    </source>
</evidence>
<keyword evidence="1" id="KW-0472">Membrane</keyword>
<feature type="transmembrane region" description="Helical" evidence="1">
    <location>
        <begin position="94"/>
        <end position="121"/>
    </location>
</feature>
<reference evidence="2" key="1">
    <citation type="journal article" date="2019" name="Database">
        <title>The radish genome database (RadishGD): an integrated information resource for radish genomics.</title>
        <authorList>
            <person name="Yu H.J."/>
            <person name="Baek S."/>
            <person name="Lee Y.J."/>
            <person name="Cho A."/>
            <person name="Mun J.H."/>
        </authorList>
    </citation>
    <scope>NUCLEOTIDE SEQUENCE [LARGE SCALE GENOMIC DNA]</scope>
    <source>
        <strain evidence="2">cv. WK10039</strain>
    </source>
</reference>
<proteinExistence type="predicted"/>
<dbReference type="AlphaFoldDB" id="A0A9W3C1X6"/>
<evidence type="ECO:0000313" key="3">
    <source>
        <dbReference type="RefSeq" id="XP_056845494.1"/>
    </source>
</evidence>
<keyword evidence="2" id="KW-1185">Reference proteome</keyword>
<reference evidence="3" key="2">
    <citation type="submission" date="2025-08" db="UniProtKB">
        <authorList>
            <consortium name="RefSeq"/>
        </authorList>
    </citation>
    <scope>IDENTIFICATION</scope>
    <source>
        <tissue evidence="3">Leaf</tissue>
    </source>
</reference>
<sequence length="240" mass="27661">MDRGVLEIHDELRRVTDRFYVAVLLDIFTRSCGRHFGLDQKETKDGHVAAYWAKEFNLLAHLCFLTVMIGIVRVPAVVERMRRVRADADVRLGLGIVCLSISLSFLAYLRWLVFPVLSLSLTHSNSKIRYTMDERRQEFRRLIPRVTAAIVLSVFTFYNGHALKSDPKTERALAAWASRFNKVADLYFTMVVIRIAITPTVMERMRRTRESCDEHLVIGSISLFLSLAFSAYLRWFVVVG</sequence>
<dbReference type="OrthoDB" id="1111155at2759"/>
<gene>
    <name evidence="3" type="primary">LOC108838325</name>
</gene>
<dbReference type="Proteomes" id="UP000504610">
    <property type="component" value="Chromosome 1"/>
</dbReference>
<accession>A0A9W3C1X6</accession>
<feature type="transmembrane region" description="Helical" evidence="1">
    <location>
        <begin position="56"/>
        <end position="74"/>
    </location>
</feature>
<dbReference type="KEGG" id="rsz:108838325"/>
<evidence type="ECO:0000256" key="1">
    <source>
        <dbReference type="SAM" id="Phobius"/>
    </source>
</evidence>
<feature type="transmembrane region" description="Helical" evidence="1">
    <location>
        <begin position="217"/>
        <end position="237"/>
    </location>
</feature>
<organism evidence="2 3">
    <name type="scientific">Raphanus sativus</name>
    <name type="common">Radish</name>
    <name type="synonym">Raphanus raphanistrum var. sativus</name>
    <dbReference type="NCBI Taxonomy" id="3726"/>
    <lineage>
        <taxon>Eukaryota</taxon>
        <taxon>Viridiplantae</taxon>
        <taxon>Streptophyta</taxon>
        <taxon>Embryophyta</taxon>
        <taxon>Tracheophyta</taxon>
        <taxon>Spermatophyta</taxon>
        <taxon>Magnoliopsida</taxon>
        <taxon>eudicotyledons</taxon>
        <taxon>Gunneridae</taxon>
        <taxon>Pentapetalae</taxon>
        <taxon>rosids</taxon>
        <taxon>malvids</taxon>
        <taxon>Brassicales</taxon>
        <taxon>Brassicaceae</taxon>
        <taxon>Brassiceae</taxon>
        <taxon>Raphanus</taxon>
    </lineage>
</organism>